<feature type="domain" description="HMG box" evidence="14">
    <location>
        <begin position="144"/>
        <end position="214"/>
    </location>
</feature>
<sequence>MSAVPFMNFNSPLPSPDFGVPLAPLGTKVGLSQPPHVPFSSLKLSMPVPPSQFIPRHYGEQTAGQVINHLDAIRQIVPSKANSNCTIGHHGMTNQTLIKQENGQCVKDFQQNACCSTSNPSISIVNNRQLNCQRQLKESRKHHIKKPLNAFMLYMKQMRQTVMQEADLRERQSAEINKILGKRWHALTKEEQQKYFDMAKKERMDHLKKYPNWSARDNYAIHKKKKKRKDKTHDNSEAKKCRARFGLNQQDQWCKHCKRKKKCLWFKEADSGPESIDTSPPAQVSSTSHGEDESSSNIHHHNQLLNNGHCFPPNTSSNIETAKYLATLNNIKTENVQNHNEYFGNDSESINNSNKATVNRCATVVATTGPLLLTHVLSSNCETSATKTSSSSTVDEDLPMIIDGDSADDEGEDFSSDSDSSSMDEEDEDEENDLRVTVSSSDDEKMTVSQVALPRN</sequence>
<feature type="region of interest" description="Disordered" evidence="13">
    <location>
        <begin position="271"/>
        <end position="312"/>
    </location>
</feature>
<evidence type="ECO:0000259" key="14">
    <source>
        <dbReference type="PROSITE" id="PS50118"/>
    </source>
</evidence>
<dbReference type="Pfam" id="PF00505">
    <property type="entry name" value="HMG_box"/>
    <property type="match status" value="1"/>
</dbReference>
<protein>
    <recommendedName>
        <fullName evidence="11">dTCF</fullName>
    </recommendedName>
</protein>
<evidence type="ECO:0000256" key="4">
    <source>
        <dbReference type="ARBA" id="ARBA00023015"/>
    </source>
</evidence>
<keyword evidence="4" id="KW-0805">Transcription regulation</keyword>
<evidence type="ECO:0000256" key="12">
    <source>
        <dbReference type="PROSITE-ProRule" id="PRU00267"/>
    </source>
</evidence>
<evidence type="ECO:0000256" key="8">
    <source>
        <dbReference type="ARBA" id="ARBA00023242"/>
    </source>
</evidence>
<evidence type="ECO:0000256" key="3">
    <source>
        <dbReference type="ARBA" id="ARBA00022687"/>
    </source>
</evidence>
<dbReference type="OMA" id="MSHRITF"/>
<keyword evidence="8 12" id="KW-0539">Nucleus</keyword>
<dbReference type="SUPFAM" id="SSF47095">
    <property type="entry name" value="HMG-box"/>
    <property type="match status" value="1"/>
</dbReference>
<dbReference type="Proteomes" id="UP000887565">
    <property type="component" value="Unplaced"/>
</dbReference>
<evidence type="ECO:0000313" key="16">
    <source>
        <dbReference type="WBParaSite" id="nRc.2.0.1.t16011-RA"/>
    </source>
</evidence>
<organism evidence="15 16">
    <name type="scientific">Romanomermis culicivorax</name>
    <name type="common">Nematode worm</name>
    <dbReference type="NCBI Taxonomy" id="13658"/>
    <lineage>
        <taxon>Eukaryota</taxon>
        <taxon>Metazoa</taxon>
        <taxon>Ecdysozoa</taxon>
        <taxon>Nematoda</taxon>
        <taxon>Enoplea</taxon>
        <taxon>Dorylaimia</taxon>
        <taxon>Mermithida</taxon>
        <taxon>Mermithoidea</taxon>
        <taxon>Mermithidae</taxon>
        <taxon>Romanomermis</taxon>
    </lineage>
</organism>
<evidence type="ECO:0000256" key="9">
    <source>
        <dbReference type="ARBA" id="ARBA00053480"/>
    </source>
</evidence>
<evidence type="ECO:0000313" key="15">
    <source>
        <dbReference type="Proteomes" id="UP000887565"/>
    </source>
</evidence>
<evidence type="ECO:0000256" key="7">
    <source>
        <dbReference type="ARBA" id="ARBA00023163"/>
    </source>
</evidence>
<evidence type="ECO:0000256" key="2">
    <source>
        <dbReference type="ARBA" id="ARBA00006569"/>
    </source>
</evidence>
<keyword evidence="15" id="KW-1185">Reference proteome</keyword>
<dbReference type="GO" id="GO:0000981">
    <property type="term" value="F:DNA-binding transcription factor activity, RNA polymerase II-specific"/>
    <property type="evidence" value="ECO:0007669"/>
    <property type="project" value="TreeGrafter"/>
</dbReference>
<evidence type="ECO:0000256" key="10">
    <source>
        <dbReference type="ARBA" id="ARBA00061799"/>
    </source>
</evidence>
<proteinExistence type="inferred from homology"/>
<dbReference type="InterPro" id="IPR009071">
    <property type="entry name" value="HMG_box_dom"/>
</dbReference>
<dbReference type="AlphaFoldDB" id="A0A915IQC5"/>
<dbReference type="GO" id="GO:0007435">
    <property type="term" value="P:salivary gland morphogenesis"/>
    <property type="evidence" value="ECO:0007669"/>
    <property type="project" value="UniProtKB-ARBA"/>
</dbReference>
<dbReference type="FunFam" id="1.10.30.10:FF:000001">
    <property type="entry name" value="transcription factor 7 isoform X2"/>
    <property type="match status" value="1"/>
</dbReference>
<dbReference type="Gene3D" id="1.10.30.10">
    <property type="entry name" value="High mobility group box domain"/>
    <property type="match status" value="1"/>
</dbReference>
<dbReference type="InterPro" id="IPR036910">
    <property type="entry name" value="HMG_box_dom_sf"/>
</dbReference>
<accession>A0A915IQC5</accession>
<comment type="subunit">
    <text evidence="10">Binds to the beta-catenin homolog arm or to gro.</text>
</comment>
<dbReference type="PANTHER" id="PTHR10373">
    <property type="entry name" value="TRANSCRIPTION FACTOR 7 FAMILY MEMBER"/>
    <property type="match status" value="1"/>
</dbReference>
<keyword evidence="5 12" id="KW-0238">DNA-binding</keyword>
<dbReference type="GO" id="GO:0072091">
    <property type="term" value="P:regulation of stem cell proliferation"/>
    <property type="evidence" value="ECO:0007669"/>
    <property type="project" value="UniProtKB-ARBA"/>
</dbReference>
<dbReference type="PANTHER" id="PTHR10373:SF38">
    <property type="entry name" value="PROTEIN PANGOLIN, ISOFORM J"/>
    <property type="match status" value="1"/>
</dbReference>
<evidence type="ECO:0000256" key="11">
    <source>
        <dbReference type="ARBA" id="ARBA00080285"/>
    </source>
</evidence>
<feature type="DNA-binding region" description="HMG box" evidence="12">
    <location>
        <begin position="144"/>
        <end position="214"/>
    </location>
</feature>
<comment type="function">
    <text evidence="9">Segment polarity protein. Functions together with arm to transduce the Wingless (Wg) signal in embryos and in developing adult tissues. Acts as a transcriptional activator, but in the absence of arm, it binds to gro and acts as a transcriptional repressor of wg-responsive genes.</text>
</comment>
<keyword evidence="7" id="KW-0804">Transcription</keyword>
<dbReference type="GO" id="GO:0007500">
    <property type="term" value="P:mesodermal cell fate determination"/>
    <property type="evidence" value="ECO:0007669"/>
    <property type="project" value="UniProtKB-ARBA"/>
</dbReference>
<dbReference type="SMART" id="SM01366">
    <property type="entry name" value="c-clamp"/>
    <property type="match status" value="1"/>
</dbReference>
<feature type="compositionally biased region" description="Acidic residues" evidence="13">
    <location>
        <begin position="405"/>
        <end position="432"/>
    </location>
</feature>
<dbReference type="SMART" id="SM00398">
    <property type="entry name" value="HMG"/>
    <property type="match status" value="1"/>
</dbReference>
<dbReference type="InterPro" id="IPR024940">
    <property type="entry name" value="TCF/LEF"/>
</dbReference>
<dbReference type="GO" id="GO:0000978">
    <property type="term" value="F:RNA polymerase II cis-regulatory region sequence-specific DNA binding"/>
    <property type="evidence" value="ECO:0007669"/>
    <property type="project" value="TreeGrafter"/>
</dbReference>
<dbReference type="GO" id="GO:0060070">
    <property type="term" value="P:canonical Wnt signaling pathway"/>
    <property type="evidence" value="ECO:0007669"/>
    <property type="project" value="TreeGrafter"/>
</dbReference>
<dbReference type="PROSITE" id="PS50118">
    <property type="entry name" value="HMG_BOX_2"/>
    <property type="match status" value="1"/>
</dbReference>
<name>A0A915IQC5_ROMCU</name>
<keyword evidence="6" id="KW-0010">Activator</keyword>
<comment type="similarity">
    <text evidence="2">Belongs to the TCF/LEF family.</text>
</comment>
<keyword evidence="3" id="KW-0879">Wnt signaling pathway</keyword>
<comment type="subcellular location">
    <subcellularLocation>
        <location evidence="1">Nucleus</location>
    </subcellularLocation>
</comment>
<dbReference type="CDD" id="cd21996">
    <property type="entry name" value="HMG-box_TCF7-like"/>
    <property type="match status" value="1"/>
</dbReference>
<evidence type="ECO:0000256" key="13">
    <source>
        <dbReference type="SAM" id="MobiDB-lite"/>
    </source>
</evidence>
<reference evidence="16" key="1">
    <citation type="submission" date="2022-11" db="UniProtKB">
        <authorList>
            <consortium name="WormBaseParasite"/>
        </authorList>
    </citation>
    <scope>IDENTIFICATION</scope>
</reference>
<evidence type="ECO:0000256" key="5">
    <source>
        <dbReference type="ARBA" id="ARBA00023125"/>
    </source>
</evidence>
<dbReference type="WBParaSite" id="nRc.2.0.1.t16011-RA">
    <property type="protein sequence ID" value="nRc.2.0.1.t16011-RA"/>
    <property type="gene ID" value="nRc.2.0.1.g16011"/>
</dbReference>
<feature type="compositionally biased region" description="Low complexity" evidence="13">
    <location>
        <begin position="383"/>
        <end position="393"/>
    </location>
</feature>
<evidence type="ECO:0000256" key="1">
    <source>
        <dbReference type="ARBA" id="ARBA00004123"/>
    </source>
</evidence>
<dbReference type="GO" id="GO:0000785">
    <property type="term" value="C:chromatin"/>
    <property type="evidence" value="ECO:0007669"/>
    <property type="project" value="TreeGrafter"/>
</dbReference>
<feature type="region of interest" description="Disordered" evidence="13">
    <location>
        <begin position="216"/>
        <end position="237"/>
    </location>
</feature>
<dbReference type="GO" id="GO:1990907">
    <property type="term" value="C:beta-catenin-TCF complex"/>
    <property type="evidence" value="ECO:0007669"/>
    <property type="project" value="TreeGrafter"/>
</dbReference>
<feature type="region of interest" description="Disordered" evidence="13">
    <location>
        <begin position="381"/>
        <end position="456"/>
    </location>
</feature>
<dbReference type="GO" id="GO:0001222">
    <property type="term" value="F:transcription corepressor binding"/>
    <property type="evidence" value="ECO:0007669"/>
    <property type="project" value="UniProtKB-ARBA"/>
</dbReference>
<feature type="compositionally biased region" description="Basic residues" evidence="13">
    <location>
        <begin position="221"/>
        <end position="230"/>
    </location>
</feature>
<evidence type="ECO:0000256" key="6">
    <source>
        <dbReference type="ARBA" id="ARBA00023159"/>
    </source>
</evidence>